<organism evidence="1 2">
    <name type="scientific">Pontibacillus salicampi</name>
    <dbReference type="NCBI Taxonomy" id="1449801"/>
    <lineage>
        <taxon>Bacteria</taxon>
        <taxon>Bacillati</taxon>
        <taxon>Bacillota</taxon>
        <taxon>Bacilli</taxon>
        <taxon>Bacillales</taxon>
        <taxon>Bacillaceae</taxon>
        <taxon>Pontibacillus</taxon>
    </lineage>
</organism>
<comment type="caution">
    <text evidence="1">The sequence shown here is derived from an EMBL/GenBank/DDBJ whole genome shotgun (WGS) entry which is preliminary data.</text>
</comment>
<keyword evidence="2" id="KW-1185">Reference proteome</keyword>
<sequence>MRVKCVLCDEVNKIDPNCLQAKRMRNRRIHTYMCQQCHERIRERTNERLATGNFKLYREPVKEEHLS</sequence>
<dbReference type="Proteomes" id="UP001589836">
    <property type="component" value="Unassembled WGS sequence"/>
</dbReference>
<evidence type="ECO:0000313" key="1">
    <source>
        <dbReference type="EMBL" id="MFC0523990.1"/>
    </source>
</evidence>
<protein>
    <submittedName>
        <fullName evidence="1">YlaI family protein</fullName>
    </submittedName>
</protein>
<evidence type="ECO:0000313" key="2">
    <source>
        <dbReference type="Proteomes" id="UP001589836"/>
    </source>
</evidence>
<gene>
    <name evidence="1" type="ORF">ACFFGV_10505</name>
</gene>
<accession>A0ABV6LNK4</accession>
<name>A0ABV6LNK4_9BACI</name>
<reference evidence="1 2" key="1">
    <citation type="submission" date="2024-09" db="EMBL/GenBank/DDBJ databases">
        <authorList>
            <person name="Sun Q."/>
            <person name="Mori K."/>
        </authorList>
    </citation>
    <scope>NUCLEOTIDE SEQUENCE [LARGE SCALE GENOMIC DNA]</scope>
    <source>
        <strain evidence="1 2">NCAIM B.02529</strain>
    </source>
</reference>
<dbReference type="Pfam" id="PF09963">
    <property type="entry name" value="DUF2197"/>
    <property type="match status" value="1"/>
</dbReference>
<proteinExistence type="predicted"/>
<dbReference type="EMBL" id="JBHLTP010000009">
    <property type="protein sequence ID" value="MFC0523990.1"/>
    <property type="molecule type" value="Genomic_DNA"/>
</dbReference>
<dbReference type="RefSeq" id="WP_377347504.1">
    <property type="nucleotide sequence ID" value="NZ_JBHLTP010000009.1"/>
</dbReference>
<dbReference type="InterPro" id="IPR019241">
    <property type="entry name" value="DUF2197"/>
</dbReference>